<dbReference type="Proteomes" id="UP000824366">
    <property type="component" value="Chromosome"/>
</dbReference>
<gene>
    <name evidence="4" type="ORF">MIZ03_4329</name>
</gene>
<dbReference type="Gene3D" id="3.40.50.450">
    <property type="match status" value="1"/>
</dbReference>
<dbReference type="EMBL" id="AP024238">
    <property type="protein sequence ID" value="BCO29406.1"/>
    <property type="molecule type" value="Genomic_DNA"/>
</dbReference>
<protein>
    <recommendedName>
        <fullName evidence="6">DNA protecting protein DprA</fullName>
    </recommendedName>
</protein>
<proteinExistence type="inferred from homology"/>
<evidence type="ECO:0000256" key="1">
    <source>
        <dbReference type="ARBA" id="ARBA00006525"/>
    </source>
</evidence>
<dbReference type="Gene3D" id="1.10.10.10">
    <property type="entry name" value="Winged helix-like DNA-binding domain superfamily/Winged helix DNA-binding domain"/>
    <property type="match status" value="1"/>
</dbReference>
<dbReference type="InterPro" id="IPR041614">
    <property type="entry name" value="DprA_WH"/>
</dbReference>
<organism evidence="4 5">
    <name type="scientific">Rhodoferax lithotrophicus</name>
    <dbReference type="NCBI Taxonomy" id="2798804"/>
    <lineage>
        <taxon>Bacteria</taxon>
        <taxon>Pseudomonadati</taxon>
        <taxon>Pseudomonadota</taxon>
        <taxon>Betaproteobacteria</taxon>
        <taxon>Burkholderiales</taxon>
        <taxon>Comamonadaceae</taxon>
        <taxon>Rhodoferax</taxon>
    </lineage>
</organism>
<dbReference type="PANTHER" id="PTHR43022:SF1">
    <property type="entry name" value="PROTEIN SMF"/>
    <property type="match status" value="1"/>
</dbReference>
<feature type="domain" description="Smf/DprA SLOG" evidence="2">
    <location>
        <begin position="144"/>
        <end position="323"/>
    </location>
</feature>
<dbReference type="InterPro" id="IPR057666">
    <property type="entry name" value="DrpA_SLOG"/>
</dbReference>
<feature type="domain" description="DprA winged helix" evidence="3">
    <location>
        <begin position="350"/>
        <end position="399"/>
    </location>
</feature>
<dbReference type="Pfam" id="PF02481">
    <property type="entry name" value="DNA_processg_A"/>
    <property type="match status" value="1"/>
</dbReference>
<evidence type="ECO:0000313" key="5">
    <source>
        <dbReference type="Proteomes" id="UP000824366"/>
    </source>
</evidence>
<evidence type="ECO:0000259" key="3">
    <source>
        <dbReference type="Pfam" id="PF17782"/>
    </source>
</evidence>
<dbReference type="InterPro" id="IPR036388">
    <property type="entry name" value="WH-like_DNA-bd_sf"/>
</dbReference>
<evidence type="ECO:0008006" key="6">
    <source>
        <dbReference type="Google" id="ProtNLM"/>
    </source>
</evidence>
<dbReference type="Pfam" id="PF17782">
    <property type="entry name" value="WHD_DprA"/>
    <property type="match status" value="1"/>
</dbReference>
<evidence type="ECO:0000313" key="4">
    <source>
        <dbReference type="EMBL" id="BCO29406.1"/>
    </source>
</evidence>
<evidence type="ECO:0000259" key="2">
    <source>
        <dbReference type="Pfam" id="PF02481"/>
    </source>
</evidence>
<accession>A0ABM7MST7</accession>
<dbReference type="InterPro" id="IPR003488">
    <property type="entry name" value="DprA"/>
</dbReference>
<reference evidence="4 5" key="1">
    <citation type="journal article" date="2021" name="Microbiol. Spectr.">
        <title>A Single Bacterium Capable of Oxidation and Reduction of Iron at Circumneutral pH.</title>
        <authorList>
            <person name="Kato S."/>
            <person name="Ohkuma M."/>
        </authorList>
    </citation>
    <scope>NUCLEOTIDE SEQUENCE [LARGE SCALE GENOMIC DNA]</scope>
    <source>
        <strain evidence="4 5">MIZ03</strain>
    </source>
</reference>
<dbReference type="NCBIfam" id="TIGR00732">
    <property type="entry name" value="dprA"/>
    <property type="match status" value="1"/>
</dbReference>
<dbReference type="PANTHER" id="PTHR43022">
    <property type="entry name" value="PROTEIN SMF"/>
    <property type="match status" value="1"/>
</dbReference>
<keyword evidence="5" id="KW-1185">Reference proteome</keyword>
<dbReference type="SUPFAM" id="SSF102405">
    <property type="entry name" value="MCP/YpsA-like"/>
    <property type="match status" value="1"/>
</dbReference>
<name>A0ABM7MST7_9BURK</name>
<sequence length="407" mass="42575">MDRAELAAWLRLTLTPGVGNGSARKLLGAFGLPQTVFEQSASALAQVVNSTQVSALRSTPPELEALLTTTWTWLQQDDPQGIRRRIVALGDSNYPQALLNLEDPPLLLYLLGIAEFGKKSTVALVNQAQEATNNIAPYTIDPGQSLAVVGSRNPTPQGAVNAHRFAKAMAQAGLTIVSGLALGVDGAAHTGALEGGDTQAGGLTVAVVGTGLDRVYPKAHRDLAHRIALHGLLVSEYPLGTPPLTANFPKRNRLIAGLSNGTLVVEAALKSGSLITARLTSEQGKEVFAIPGSIHAAQSRGCHALIKQGAKLVESAQDILEELRWPSNVLSLSNSIAASALPTSTAGYFDAHALLLESLGYDPVGLDALQARCGLDAADLQAQLMGLELDGLVARLPGGLFQRLTKP</sequence>
<dbReference type="RefSeq" id="WP_223905417.1">
    <property type="nucleotide sequence ID" value="NZ_AP024238.1"/>
</dbReference>
<comment type="similarity">
    <text evidence="1">Belongs to the DprA/Smf family.</text>
</comment>